<dbReference type="Proteomes" id="UP001211522">
    <property type="component" value="Unassembled WGS sequence"/>
</dbReference>
<dbReference type="PANTHER" id="PTHR22916:SF3">
    <property type="entry name" value="UDP-GLCNAC:BETAGAL BETA-1,3-N-ACETYLGLUCOSAMINYLTRANSFERASE-LIKE PROTEIN 1"/>
    <property type="match status" value="1"/>
</dbReference>
<feature type="domain" description="Glycosyltransferase 2-like" evidence="1">
    <location>
        <begin position="7"/>
        <end position="135"/>
    </location>
</feature>
<evidence type="ECO:0000313" key="2">
    <source>
        <dbReference type="EMBL" id="MDB9139792.1"/>
    </source>
</evidence>
<comment type="caution">
    <text evidence="2">The sequence shown here is derived from an EMBL/GenBank/DDBJ whole genome shotgun (WGS) entry which is preliminary data.</text>
</comment>
<dbReference type="EMBL" id="JAQMPX010000110">
    <property type="protein sequence ID" value="MDB9139792.1"/>
    <property type="molecule type" value="Genomic_DNA"/>
</dbReference>
<dbReference type="RefSeq" id="WP_195473986.1">
    <property type="nucleotide sequence ID" value="NZ_JADNHY010000010.1"/>
</dbReference>
<dbReference type="InterPro" id="IPR029044">
    <property type="entry name" value="Nucleotide-diphossugar_trans"/>
</dbReference>
<dbReference type="Pfam" id="PF00535">
    <property type="entry name" value="Glycos_transf_2"/>
    <property type="match status" value="1"/>
</dbReference>
<evidence type="ECO:0000259" key="1">
    <source>
        <dbReference type="Pfam" id="PF00535"/>
    </source>
</evidence>
<dbReference type="AlphaFoldDB" id="A0AAW6F9D0"/>
<dbReference type="SUPFAM" id="SSF53448">
    <property type="entry name" value="Nucleotide-diphospho-sugar transferases"/>
    <property type="match status" value="1"/>
</dbReference>
<protein>
    <submittedName>
        <fullName evidence="2">Glycosyltransferase family 2 protein</fullName>
    </submittedName>
</protein>
<accession>A0AAW6F9D0</accession>
<proteinExistence type="predicted"/>
<reference evidence="2" key="1">
    <citation type="submission" date="2023-01" db="EMBL/GenBank/DDBJ databases">
        <title>Human gut microbiome strain richness.</title>
        <authorList>
            <person name="Chen-Liaw A."/>
        </authorList>
    </citation>
    <scope>NUCLEOTIDE SEQUENCE</scope>
    <source>
        <strain evidence="2">D35st1_E5_D35t1_190705</strain>
    </source>
</reference>
<dbReference type="Gene3D" id="3.90.550.10">
    <property type="entry name" value="Spore Coat Polysaccharide Biosynthesis Protein SpsA, Chain A"/>
    <property type="match status" value="1"/>
</dbReference>
<evidence type="ECO:0000313" key="3">
    <source>
        <dbReference type="Proteomes" id="UP001211522"/>
    </source>
</evidence>
<dbReference type="InterPro" id="IPR001173">
    <property type="entry name" value="Glyco_trans_2-like"/>
</dbReference>
<dbReference type="PANTHER" id="PTHR22916">
    <property type="entry name" value="GLYCOSYLTRANSFERASE"/>
    <property type="match status" value="1"/>
</dbReference>
<dbReference type="GO" id="GO:0016758">
    <property type="term" value="F:hexosyltransferase activity"/>
    <property type="evidence" value="ECO:0007669"/>
    <property type="project" value="UniProtKB-ARBA"/>
</dbReference>
<name>A0AAW6F9D0_PARDI</name>
<dbReference type="CDD" id="cd00761">
    <property type="entry name" value="Glyco_tranf_GTA_type"/>
    <property type="match status" value="1"/>
</dbReference>
<sequence length="261" mass="30217">MEKGLVSIITPMYKGAEFVGDTIESVLKQTYTNWEMIIVDDCSPDDGAGINVVKRYTDPRIKLIESKVNKGSSGARNIALKEAKGQYIAFLDSDDMWPEEYLESQVEFLKKNEAVIVYASVQHVEEHTKRKISTPFIRPKRVDYNYLLKSCPITPSATVYDALKCKKYYFNEELGSLRDDFVYWLDMLKEVPFAYGNLSLNILYRVRINAVTSGKRKMIKPQWKVLRTIEHLSFFKSVYCLICWGVIGFVKVKFHYKEGRL</sequence>
<organism evidence="2 3">
    <name type="scientific">Parabacteroides distasonis</name>
    <dbReference type="NCBI Taxonomy" id="823"/>
    <lineage>
        <taxon>Bacteria</taxon>
        <taxon>Pseudomonadati</taxon>
        <taxon>Bacteroidota</taxon>
        <taxon>Bacteroidia</taxon>
        <taxon>Bacteroidales</taxon>
        <taxon>Tannerellaceae</taxon>
        <taxon>Parabacteroides</taxon>
    </lineage>
</organism>
<gene>
    <name evidence="2" type="ORF">PN612_14970</name>
</gene>